<feature type="compositionally biased region" description="Basic and acidic residues" evidence="1">
    <location>
        <begin position="244"/>
        <end position="258"/>
    </location>
</feature>
<dbReference type="GO" id="GO:0005654">
    <property type="term" value="C:nucleoplasm"/>
    <property type="evidence" value="ECO:0007669"/>
    <property type="project" value="TreeGrafter"/>
</dbReference>
<feature type="region of interest" description="Disordered" evidence="1">
    <location>
        <begin position="1310"/>
        <end position="1361"/>
    </location>
</feature>
<dbReference type="Proteomes" id="UP000606274">
    <property type="component" value="Unassembled WGS sequence"/>
</dbReference>
<feature type="compositionally biased region" description="Polar residues" evidence="1">
    <location>
        <begin position="1985"/>
        <end position="2004"/>
    </location>
</feature>
<feature type="region of interest" description="Disordered" evidence="1">
    <location>
        <begin position="1060"/>
        <end position="1089"/>
    </location>
</feature>
<feature type="region of interest" description="Disordered" evidence="1">
    <location>
        <begin position="2033"/>
        <end position="2056"/>
    </location>
</feature>
<feature type="compositionally biased region" description="Polar residues" evidence="1">
    <location>
        <begin position="1770"/>
        <end position="1786"/>
    </location>
</feature>
<dbReference type="EMBL" id="JABFDY010000005">
    <property type="protein sequence ID" value="KAF7707001.1"/>
    <property type="molecule type" value="Genomic_DNA"/>
</dbReference>
<feature type="compositionally biased region" description="Polar residues" evidence="1">
    <location>
        <begin position="1428"/>
        <end position="1437"/>
    </location>
</feature>
<dbReference type="PANTHER" id="PTHR33775">
    <property type="entry name" value="CARDIAC-ENRICHED FHL2-INTERACTING PROTEIN-RELATED"/>
    <property type="match status" value="1"/>
</dbReference>
<feature type="compositionally biased region" description="Basic and acidic residues" evidence="1">
    <location>
        <begin position="111"/>
        <end position="120"/>
    </location>
</feature>
<keyword evidence="4" id="KW-1185">Reference proteome</keyword>
<feature type="compositionally biased region" description="Polar residues" evidence="1">
    <location>
        <begin position="174"/>
        <end position="183"/>
    </location>
</feature>
<feature type="region of interest" description="Disordered" evidence="1">
    <location>
        <begin position="705"/>
        <end position="724"/>
    </location>
</feature>
<feature type="compositionally biased region" description="Polar residues" evidence="1">
    <location>
        <begin position="89"/>
        <end position="105"/>
    </location>
</feature>
<feature type="region of interest" description="Disordered" evidence="1">
    <location>
        <begin position="1665"/>
        <end position="1712"/>
    </location>
</feature>
<feature type="compositionally biased region" description="Polar residues" evidence="1">
    <location>
        <begin position="157"/>
        <end position="166"/>
    </location>
</feature>
<feature type="compositionally biased region" description="Polar residues" evidence="1">
    <location>
        <begin position="227"/>
        <end position="243"/>
    </location>
</feature>
<feature type="domain" description="DUF4585" evidence="2">
    <location>
        <begin position="1889"/>
        <end position="1949"/>
    </location>
</feature>
<feature type="region of interest" description="Disordered" evidence="1">
    <location>
        <begin position="1409"/>
        <end position="1437"/>
    </location>
</feature>
<sequence>MESWVLDGDSYSFLRSAPRNINLQHLDGPNRVEIFDITNIPSHRSAISETTCLCDIFGDDCESPSLPSSPAAASSLKKVADEQCEDLNDSSGSYHTANGSENLSDGSDAFEDSKDTKDSILSETGKSNTQACDLTLPNEEREDSSTSNGSFKPEGNWQESQLSQDTGLERVENSSDQQLVTSTSEFRDTKIRVTGSTQEIISADLLSEIKGIRDHTTSTEHRETDSLDSSLANRDIQRNNTTSEVRENDSPQENKDSLKSLASEDTPEENNDLSCSGEEEEQISFPDILLTENNPTLKSDFSLSLTNYSNDGLDFTSLQKTDLSAKDETHDLRGMSAPLEHDKVPNKSTCVGTFLCDDKAGMSDLKDSNTLSPPTYVEDNSGTDEASMPQHFTISSETTETVLFDEQRSLTPFSVPTEKLTSCVISESCSPSGSSVDVDYSEPPIIIHSPVGFSLCPSPEPKKTCLAGPEDFEFTPDSPESEYRLTPTDGGSVSSFDSKLCPTPESRSVMSTPENNPNAFIYELSPAASSAELRSASCSPEIKITTYSSQNQQSLQIENNDFPSQNEVLAQNHDLEEIIHAEERELVGSAKAFGPIGMRPGEIPGVLHSNNHSMYEGQSCRNKGWSGKRVIQEEHALEKGVGNLAEGSYRGEQVDLSFSTRNRKGPANHSPAPSSRDPKSGIPPRYFESPLATQEQQSLLRAQNLQKENNNSARRVRSSSQGNYRGARYLSLESTSETSNMGSEFDAADTEVKWFADQAFRGLSSPQVDYLDVYSSSRESSTNVSQPSTVDSPGSATWISYADLHDSLHENDNALCHTAAFLPSGTLNPAKCFDMGSFECVDVAVESKEETKRGKKTVPKRQIQFKRRNIDESGVKAMDSLSTETCARETFVRQHSTPASMQEDLAKGNHEIQTGKKMLQKSASLDECSPKSKIASTVIKSVLSKKMDTATNESLKSEPCEDKKKYNETLSVMELSNAERPSSRVPSEYSLSSEDFAGNEERSPHPSRRKYWPPKVPPKPFFKPNSIPSNNNPAGVVFQDIPFVNDQIKPIMVDAIKSKISKQQGSTEKEASKLGETFSSESGSASNRAPNCTAVCVASTLSSVNNHRMTPETCKQQESSNSMFLSKTPEITLKPCAIKDKNKSSTKAFVCPEPQTSKDTLCEPQLEETIKEQMSFKPGLESENEEDIEKSKAKSVIHKVRDVRKLVKNTYNLSFKASNTTHVEDVQEKMQPENPHPLQIECKAISWKDKTSSCSKSTTQQDVEEMSNKSKHSQMDSPQENDVCITKITAETSLPNVQYSDMDFLDKCSKVSKSGNSERPAQLETPPRPSSKEISTLVFLQDSTPKSTQKPTIPASPSAKIANNSHSVSMLRKEKGMQADIGVCDVLSEGAGAKPKHINRLEVPLQTYASGETSSELQKGEKEVVDSSPEQKTSLNNGLQTSRGILQVRSSPKPKEVKILPTGKAGVNQSQPANEQEVTFATESKAEVRTISNKAKVHAMAITTSKEIELPIQVRSISSDRPKPSVLPKPNYKQPFAEIRSTSADITPTSFLKEQTNLKSDVKIIETSATVIHNEPSDNTASSHTKTLAVSAVSSHKPQTTPLTTMSSSVQKSTASTSRQEVSITSIQNSSNQQQENNQEQMIPASLYQTSPVVSQTDTNMQHAIRTSTNDDFRFPTSDDPPSYDERESFSPLHVSDLPPRRQNRYHPTTKHSVCSCTSCAQPQFGHPYHSSQNQTPPIPHSPGQVISYPGAPPQAQVRPHKCRPDGQPLNYTSVSPKTAVQQSPAMVQPMHHSHTCPAPGIQLYGNEQQQSSTQHMERRSGNQRSPQAPSGATYREHSRSPSIAALDTRSHFFNPQELPPAFGNEYGSDGSGNGGMLYPENASGLGYGQGPRRVLLDPETGKYFYIEVPMQPLRKMLFDPEIGQYVEVLIPQQAMSNSSMYPPTSAPYQGPYHGQGLYASQYLPYSMPPHPQSAQQPRHPEPSVPTSLHQNTMGYGSSASQAPKSDVKGHPSLDQSYLESMYYIPTGINASPNSTPSDCYHKPATNMPAAGGRRA</sequence>
<feature type="region of interest" description="Disordered" evidence="1">
    <location>
        <begin position="1574"/>
        <end position="1639"/>
    </location>
</feature>
<dbReference type="InterPro" id="IPR027838">
    <property type="entry name" value="DUF4585"/>
</dbReference>
<evidence type="ECO:0000259" key="2">
    <source>
        <dbReference type="Pfam" id="PF15232"/>
    </source>
</evidence>
<dbReference type="Pfam" id="PF15232">
    <property type="entry name" value="DUF4585"/>
    <property type="match status" value="1"/>
</dbReference>
<feature type="compositionally biased region" description="Low complexity" evidence="1">
    <location>
        <begin position="1628"/>
        <end position="1639"/>
    </location>
</feature>
<feature type="compositionally biased region" description="Acidic residues" evidence="1">
    <location>
        <begin position="265"/>
        <end position="282"/>
    </location>
</feature>
<feature type="region of interest" description="Disordered" evidence="1">
    <location>
        <begin position="83"/>
        <end position="183"/>
    </location>
</feature>
<feature type="region of interest" description="Disordered" evidence="1">
    <location>
        <begin position="976"/>
        <end position="1014"/>
    </location>
</feature>
<feature type="region of interest" description="Disordered" evidence="1">
    <location>
        <begin position="474"/>
        <end position="514"/>
    </location>
</feature>
<comment type="caution">
    <text evidence="3">The sequence shown here is derived from an EMBL/GenBank/DDBJ whole genome shotgun (WGS) entry which is preliminary data.</text>
</comment>
<feature type="compositionally biased region" description="Polar residues" evidence="1">
    <location>
        <begin position="505"/>
        <end position="514"/>
    </location>
</feature>
<reference evidence="3" key="1">
    <citation type="submission" date="2020-08" db="EMBL/GenBank/DDBJ databases">
        <title>Chromosome-level assembly of Southern catfish (Silurus meridionalis) provides insights into visual adaptation to the nocturnal and benthic lifestyles.</title>
        <authorList>
            <person name="Zhang Y."/>
            <person name="Wang D."/>
            <person name="Peng Z."/>
        </authorList>
    </citation>
    <scope>NUCLEOTIDE SEQUENCE</scope>
    <source>
        <strain evidence="3">SWU-2019-XX</strain>
        <tissue evidence="3">Muscle</tissue>
    </source>
</reference>
<feature type="compositionally biased region" description="Polar residues" evidence="1">
    <location>
        <begin position="1341"/>
        <end position="1351"/>
    </location>
</feature>
<feature type="region of interest" description="Disordered" evidence="1">
    <location>
        <begin position="365"/>
        <end position="387"/>
    </location>
</feature>
<feature type="region of interest" description="Disordered" evidence="1">
    <location>
        <begin position="1728"/>
        <end position="1841"/>
    </location>
</feature>
<feature type="compositionally biased region" description="Polar residues" evidence="1">
    <location>
        <begin position="1574"/>
        <end position="1604"/>
    </location>
</feature>
<accession>A0A8T0BIH8</accession>
<feature type="compositionally biased region" description="Polar residues" evidence="1">
    <location>
        <begin position="368"/>
        <end position="387"/>
    </location>
</feature>
<feature type="compositionally biased region" description="Polar residues" evidence="1">
    <location>
        <begin position="1077"/>
        <end position="1089"/>
    </location>
</feature>
<evidence type="ECO:0000256" key="1">
    <source>
        <dbReference type="SAM" id="MobiDB-lite"/>
    </source>
</evidence>
<feature type="region of interest" description="Disordered" evidence="1">
    <location>
        <begin position="214"/>
        <end position="282"/>
    </location>
</feature>
<feature type="compositionally biased region" description="Basic and acidic residues" evidence="1">
    <location>
        <begin position="214"/>
        <end position="225"/>
    </location>
</feature>
<feature type="region of interest" description="Disordered" evidence="1">
    <location>
        <begin position="1253"/>
        <end position="1281"/>
    </location>
</feature>
<evidence type="ECO:0000313" key="4">
    <source>
        <dbReference type="Proteomes" id="UP000606274"/>
    </source>
</evidence>
<proteinExistence type="predicted"/>
<feature type="compositionally biased region" description="Polar residues" evidence="1">
    <location>
        <begin position="1806"/>
        <end position="1815"/>
    </location>
</feature>
<feature type="region of interest" description="Disordered" evidence="1">
    <location>
        <begin position="1854"/>
        <end position="1878"/>
    </location>
</feature>
<name>A0A8T0BIH8_SILME</name>
<evidence type="ECO:0000313" key="3">
    <source>
        <dbReference type="EMBL" id="KAF7707001.1"/>
    </source>
</evidence>
<gene>
    <name evidence="3" type="ORF">HF521_018219</name>
</gene>
<protein>
    <recommendedName>
        <fullName evidence="2">DUF4585 domain-containing protein</fullName>
    </recommendedName>
</protein>
<feature type="region of interest" description="Disordered" evidence="1">
    <location>
        <begin position="1962"/>
        <end position="2013"/>
    </location>
</feature>
<feature type="compositionally biased region" description="Low complexity" evidence="1">
    <location>
        <begin position="1605"/>
        <end position="1618"/>
    </location>
</feature>
<feature type="region of interest" description="Disordered" evidence="1">
    <location>
        <begin position="660"/>
        <end position="695"/>
    </location>
</feature>
<organism evidence="3 4">
    <name type="scientific">Silurus meridionalis</name>
    <name type="common">Southern catfish</name>
    <name type="synonym">Silurus soldatovi meridionalis</name>
    <dbReference type="NCBI Taxonomy" id="175797"/>
    <lineage>
        <taxon>Eukaryota</taxon>
        <taxon>Metazoa</taxon>
        <taxon>Chordata</taxon>
        <taxon>Craniata</taxon>
        <taxon>Vertebrata</taxon>
        <taxon>Euteleostomi</taxon>
        <taxon>Actinopterygii</taxon>
        <taxon>Neopterygii</taxon>
        <taxon>Teleostei</taxon>
        <taxon>Ostariophysi</taxon>
        <taxon>Siluriformes</taxon>
        <taxon>Siluridae</taxon>
        <taxon>Silurus</taxon>
    </lineage>
</organism>
<dbReference type="PANTHER" id="PTHR33775:SF1">
    <property type="entry name" value="PROLINE-RICH BASIC PROTEIN 1"/>
    <property type="match status" value="1"/>
</dbReference>
<dbReference type="InterPro" id="IPR052303">
    <property type="entry name" value="CEFIP"/>
</dbReference>
<feature type="compositionally biased region" description="Polar residues" evidence="1">
    <location>
        <begin position="121"/>
        <end position="132"/>
    </location>
</feature>